<keyword evidence="7 9" id="KW-0687">Ribonucleoprotein</keyword>
<evidence type="ECO:0000259" key="10">
    <source>
        <dbReference type="PROSITE" id="PS00300"/>
    </source>
</evidence>
<feature type="binding site" evidence="9">
    <location>
        <begin position="187"/>
        <end position="191"/>
    </location>
    <ligand>
        <name>GTP</name>
        <dbReference type="ChEBI" id="CHEBI:37565"/>
    </ligand>
</feature>
<dbReference type="SMART" id="SM00382">
    <property type="entry name" value="AAA"/>
    <property type="match status" value="1"/>
</dbReference>
<keyword evidence="12" id="KW-1185">Reference proteome</keyword>
<dbReference type="Gene3D" id="3.40.50.300">
    <property type="entry name" value="P-loop containing nucleotide triphosphate hydrolases"/>
    <property type="match status" value="1"/>
</dbReference>
<keyword evidence="2 9" id="KW-0547">Nucleotide-binding</keyword>
<organism evidence="11 12">
    <name type="scientific">Ornatilinea apprima</name>
    <dbReference type="NCBI Taxonomy" id="1134406"/>
    <lineage>
        <taxon>Bacteria</taxon>
        <taxon>Bacillati</taxon>
        <taxon>Chloroflexota</taxon>
        <taxon>Anaerolineae</taxon>
        <taxon>Anaerolineales</taxon>
        <taxon>Anaerolineaceae</taxon>
        <taxon>Ornatilinea</taxon>
    </lineage>
</organism>
<dbReference type="EMBL" id="LGCL01000021">
    <property type="protein sequence ID" value="KPL77860.1"/>
    <property type="molecule type" value="Genomic_DNA"/>
</dbReference>
<reference evidence="11 12" key="1">
    <citation type="submission" date="2015-07" db="EMBL/GenBank/DDBJ databases">
        <title>Genome sequence of Ornatilinea apprima DSM 23815.</title>
        <authorList>
            <person name="Hemp J."/>
            <person name="Ward L.M."/>
            <person name="Pace L.A."/>
            <person name="Fischer W.W."/>
        </authorList>
    </citation>
    <scope>NUCLEOTIDE SEQUENCE [LARGE SCALE GENOMIC DNA]</scope>
    <source>
        <strain evidence="11 12">P3M-1</strain>
    </source>
</reference>
<dbReference type="Pfam" id="PF02978">
    <property type="entry name" value="SRP_SPB"/>
    <property type="match status" value="1"/>
</dbReference>
<feature type="binding site" evidence="9">
    <location>
        <begin position="245"/>
        <end position="248"/>
    </location>
    <ligand>
        <name>GTP</name>
        <dbReference type="ChEBI" id="CHEBI:37565"/>
    </ligand>
</feature>
<dbReference type="SUPFAM" id="SSF47446">
    <property type="entry name" value="Signal peptide-binding domain"/>
    <property type="match status" value="1"/>
</dbReference>
<keyword evidence="6 9" id="KW-0733">Signal recognition particle</keyword>
<dbReference type="InterPro" id="IPR003593">
    <property type="entry name" value="AAA+_ATPase"/>
</dbReference>
<dbReference type="InterPro" id="IPR036891">
    <property type="entry name" value="Signal_recog_part_SRP54_M_sf"/>
</dbReference>
<dbReference type="InterPro" id="IPR000897">
    <property type="entry name" value="SRP54_GTPase_dom"/>
</dbReference>
<dbReference type="AlphaFoldDB" id="A0A0P6X470"/>
<proteinExistence type="inferred from homology"/>
<dbReference type="OrthoDB" id="9804720at2"/>
<dbReference type="GO" id="GO:0003924">
    <property type="term" value="F:GTPase activity"/>
    <property type="evidence" value="ECO:0007669"/>
    <property type="project" value="UniProtKB-UniRule"/>
</dbReference>
<dbReference type="STRING" id="1134406.ADN00_08245"/>
<dbReference type="GO" id="GO:0006614">
    <property type="term" value="P:SRP-dependent cotranslational protein targeting to membrane"/>
    <property type="evidence" value="ECO:0007669"/>
    <property type="project" value="InterPro"/>
</dbReference>
<dbReference type="SMART" id="SM00962">
    <property type="entry name" value="SRP54"/>
    <property type="match status" value="1"/>
</dbReference>
<dbReference type="InterPro" id="IPR013822">
    <property type="entry name" value="Signal_recog_particl_SRP54_hlx"/>
</dbReference>
<keyword evidence="9" id="KW-0963">Cytoplasm</keyword>
<comment type="similarity">
    <text evidence="1 9">Belongs to the GTP-binding SRP family. SRP54 subfamily.</text>
</comment>
<dbReference type="GO" id="GO:0048500">
    <property type="term" value="C:signal recognition particle"/>
    <property type="evidence" value="ECO:0007669"/>
    <property type="project" value="UniProtKB-UniRule"/>
</dbReference>
<dbReference type="InterPro" id="IPR042101">
    <property type="entry name" value="SRP54_N_sf"/>
</dbReference>
<dbReference type="InterPro" id="IPR027417">
    <property type="entry name" value="P-loop_NTPase"/>
</dbReference>
<dbReference type="Pfam" id="PF02881">
    <property type="entry name" value="SRP54_N"/>
    <property type="match status" value="1"/>
</dbReference>
<dbReference type="Gene3D" id="1.20.120.140">
    <property type="entry name" value="Signal recognition particle SRP54, nucleotide-binding domain"/>
    <property type="match status" value="1"/>
</dbReference>
<evidence type="ECO:0000256" key="3">
    <source>
        <dbReference type="ARBA" id="ARBA00022801"/>
    </source>
</evidence>
<dbReference type="SMART" id="SM00963">
    <property type="entry name" value="SRP54_N"/>
    <property type="match status" value="1"/>
</dbReference>
<dbReference type="Proteomes" id="UP000050417">
    <property type="component" value="Unassembled WGS sequence"/>
</dbReference>
<evidence type="ECO:0000256" key="1">
    <source>
        <dbReference type="ARBA" id="ARBA00005450"/>
    </source>
</evidence>
<dbReference type="NCBIfam" id="TIGR00959">
    <property type="entry name" value="ffh"/>
    <property type="match status" value="1"/>
</dbReference>
<dbReference type="InterPro" id="IPR022941">
    <property type="entry name" value="SRP54"/>
</dbReference>
<dbReference type="EC" id="3.6.5.4" evidence="9"/>
<dbReference type="HAMAP" id="MF_00306">
    <property type="entry name" value="SRP54"/>
    <property type="match status" value="1"/>
</dbReference>
<dbReference type="RefSeq" id="WP_075062510.1">
    <property type="nucleotide sequence ID" value="NZ_LGCL01000021.1"/>
</dbReference>
<comment type="function">
    <text evidence="9">Involved in targeting and insertion of nascent membrane proteins into the cytoplasmic membrane. Binds to the hydrophobic signal sequence of the ribosome-nascent chain (RNC) as it emerges from the ribosomes. The SRP-RNC complex is then targeted to the cytoplasmic membrane where it interacts with the SRP receptor FtsY.</text>
</comment>
<dbReference type="InterPro" id="IPR004125">
    <property type="entry name" value="Signal_recog_particle_SRP54_M"/>
</dbReference>
<dbReference type="GO" id="GO:0008312">
    <property type="term" value="F:7S RNA binding"/>
    <property type="evidence" value="ECO:0007669"/>
    <property type="project" value="InterPro"/>
</dbReference>
<dbReference type="Gene3D" id="1.10.260.30">
    <property type="entry name" value="Signal recognition particle, SRP54 subunit, M-domain"/>
    <property type="match status" value="1"/>
</dbReference>
<dbReference type="GO" id="GO:0005525">
    <property type="term" value="F:GTP binding"/>
    <property type="evidence" value="ECO:0007669"/>
    <property type="project" value="UniProtKB-UniRule"/>
</dbReference>
<evidence type="ECO:0000256" key="6">
    <source>
        <dbReference type="ARBA" id="ARBA00023135"/>
    </source>
</evidence>
<sequence length="440" mass="48180">MFDNLSGRFNEIFQQLRRRGKLSEADVDAVLREVRLALLEADVHYSVVKSFVTRVRERAVGHEVSKALNPAQQVIKIVHEELINTLGEPDRLNLSGPKPRVVMMVGLQGAGKTTATAKLAKILRSQGERVLLVAADPYRPAAVKQLQTLGQQIGVDVYTREGVKPPDLAAQAFDMAQKSGVSAMVIDTAGRSQLDDALMQELQAIARRVPVNETLLTVDSMIGQEALHIAEGFRDSVKLTGLVLTKMDGDSRGGAAISIRSVTGVPIKYLGTGEGLDALESFDPRRLASRILGMGDMIGLIERAEAAFDQQATQDQAQRMLAGQFTLEDFAQQLKQVKKMGPLSQILDMMPGGMGQAARNIDPADAEKQLKRTEAIINSMTVAERKNPDLLNASRRRRIASGSGTDVQDVNRLIKQFRETQRLFKHIKKTGGRGLPRLFG</sequence>
<keyword evidence="5 9" id="KW-0342">GTP-binding</keyword>
<evidence type="ECO:0000313" key="11">
    <source>
        <dbReference type="EMBL" id="KPL77860.1"/>
    </source>
</evidence>
<evidence type="ECO:0000313" key="12">
    <source>
        <dbReference type="Proteomes" id="UP000050417"/>
    </source>
</evidence>
<dbReference type="SUPFAM" id="SSF52540">
    <property type="entry name" value="P-loop containing nucleoside triphosphate hydrolases"/>
    <property type="match status" value="1"/>
</dbReference>
<accession>A0A0P6X470</accession>
<dbReference type="InterPro" id="IPR004780">
    <property type="entry name" value="SRP"/>
</dbReference>
<protein>
    <recommendedName>
        <fullName evidence="9">Signal recognition particle protein</fullName>
        <ecNumber evidence="9">3.6.5.4</ecNumber>
    </recommendedName>
    <alternativeName>
        <fullName evidence="9">Fifty-four homolog</fullName>
    </alternativeName>
</protein>
<evidence type="ECO:0000256" key="9">
    <source>
        <dbReference type="HAMAP-Rule" id="MF_00306"/>
    </source>
</evidence>
<comment type="domain">
    <text evidence="9">Composed of three domains: the N-terminal N domain, which is responsible for interactions with the ribosome, the central G domain, which binds GTP, and the C-terminal M domain, which binds the RNA and the signal sequence of the RNC.</text>
</comment>
<feature type="binding site" evidence="9">
    <location>
        <begin position="106"/>
        <end position="113"/>
    </location>
    <ligand>
        <name>GTP</name>
        <dbReference type="ChEBI" id="CHEBI:37565"/>
    </ligand>
</feature>
<dbReference type="PANTHER" id="PTHR11564">
    <property type="entry name" value="SIGNAL RECOGNITION PARTICLE 54K PROTEIN SRP54"/>
    <property type="match status" value="1"/>
</dbReference>
<evidence type="ECO:0000256" key="2">
    <source>
        <dbReference type="ARBA" id="ARBA00022741"/>
    </source>
</evidence>
<evidence type="ECO:0000256" key="8">
    <source>
        <dbReference type="ARBA" id="ARBA00048027"/>
    </source>
</evidence>
<comment type="catalytic activity">
    <reaction evidence="8 9">
        <text>GTP + H2O = GDP + phosphate + H(+)</text>
        <dbReference type="Rhea" id="RHEA:19669"/>
        <dbReference type="ChEBI" id="CHEBI:15377"/>
        <dbReference type="ChEBI" id="CHEBI:15378"/>
        <dbReference type="ChEBI" id="CHEBI:37565"/>
        <dbReference type="ChEBI" id="CHEBI:43474"/>
        <dbReference type="ChEBI" id="CHEBI:58189"/>
        <dbReference type="EC" id="3.6.5.4"/>
    </reaction>
</comment>
<dbReference type="PATRIC" id="fig|1134406.4.peg.651"/>
<keyword evidence="4 9" id="KW-0694">RNA-binding</keyword>
<comment type="caution">
    <text evidence="11">The sequence shown here is derived from an EMBL/GenBank/DDBJ whole genome shotgun (WGS) entry which is preliminary data.</text>
</comment>
<dbReference type="CDD" id="cd18539">
    <property type="entry name" value="SRP_G"/>
    <property type="match status" value="1"/>
</dbReference>
<comment type="subcellular location">
    <subcellularLocation>
        <location evidence="9">Cytoplasm</location>
    </subcellularLocation>
    <text evidence="9">The SRP-RNC complex is targeted to the cytoplasmic membrane.</text>
</comment>
<evidence type="ECO:0000256" key="5">
    <source>
        <dbReference type="ARBA" id="ARBA00023134"/>
    </source>
</evidence>
<keyword evidence="3 9" id="KW-0378">Hydrolase</keyword>
<name>A0A0P6X470_9CHLR</name>
<dbReference type="PROSITE" id="PS00300">
    <property type="entry name" value="SRP54"/>
    <property type="match status" value="1"/>
</dbReference>
<comment type="subunit">
    <text evidence="9">Part of the signal recognition particle protein translocation system, which is composed of SRP and FtsY.</text>
</comment>
<dbReference type="Pfam" id="PF00448">
    <property type="entry name" value="SRP54"/>
    <property type="match status" value="1"/>
</dbReference>
<evidence type="ECO:0000256" key="7">
    <source>
        <dbReference type="ARBA" id="ARBA00023274"/>
    </source>
</evidence>
<gene>
    <name evidence="9" type="primary">ffh</name>
    <name evidence="11" type="ORF">ADN00_08245</name>
</gene>
<feature type="domain" description="SRP54-type proteins GTP-binding" evidence="10">
    <location>
        <begin position="266"/>
        <end position="279"/>
    </location>
</feature>
<evidence type="ECO:0000256" key="4">
    <source>
        <dbReference type="ARBA" id="ARBA00022884"/>
    </source>
</evidence>
<dbReference type="PANTHER" id="PTHR11564:SF5">
    <property type="entry name" value="SIGNAL RECOGNITION PARTICLE SUBUNIT SRP54"/>
    <property type="match status" value="1"/>
</dbReference>